<keyword evidence="2" id="KW-1185">Reference proteome</keyword>
<name>A0ABD5YJH4_9EURY</name>
<dbReference type="AlphaFoldDB" id="A0ABD5YJH4"/>
<evidence type="ECO:0000313" key="2">
    <source>
        <dbReference type="Proteomes" id="UP001596390"/>
    </source>
</evidence>
<comment type="caution">
    <text evidence="1">The sequence shown here is derived from an EMBL/GenBank/DDBJ whole genome shotgun (WGS) entry which is preliminary data.</text>
</comment>
<evidence type="ECO:0000313" key="1">
    <source>
        <dbReference type="EMBL" id="MFC7188276.1"/>
    </source>
</evidence>
<dbReference type="EMBL" id="JBHSZZ010000084">
    <property type="protein sequence ID" value="MFC7188276.1"/>
    <property type="molecule type" value="Genomic_DNA"/>
</dbReference>
<organism evidence="1 2">
    <name type="scientific">Halorubrum yunnanense</name>
    <dbReference type="NCBI Taxonomy" id="1526162"/>
    <lineage>
        <taxon>Archaea</taxon>
        <taxon>Methanobacteriati</taxon>
        <taxon>Methanobacteriota</taxon>
        <taxon>Stenosarchaea group</taxon>
        <taxon>Halobacteria</taxon>
        <taxon>Halobacteriales</taxon>
        <taxon>Haloferacaceae</taxon>
        <taxon>Halorubrum</taxon>
    </lineage>
</organism>
<gene>
    <name evidence="1" type="ORF">ACFQMK_15645</name>
</gene>
<protein>
    <submittedName>
        <fullName evidence="1">Uncharacterized protein</fullName>
    </submittedName>
</protein>
<dbReference type="Proteomes" id="UP001596390">
    <property type="component" value="Unassembled WGS sequence"/>
</dbReference>
<reference evidence="1 2" key="1">
    <citation type="journal article" date="2019" name="Int. J. Syst. Evol. Microbiol.">
        <title>The Global Catalogue of Microorganisms (GCM) 10K type strain sequencing project: providing services to taxonomists for standard genome sequencing and annotation.</title>
        <authorList>
            <consortium name="The Broad Institute Genomics Platform"/>
            <consortium name="The Broad Institute Genome Sequencing Center for Infectious Disease"/>
            <person name="Wu L."/>
            <person name="Ma J."/>
        </authorList>
    </citation>
    <scope>NUCLEOTIDE SEQUENCE [LARGE SCALE GENOMIC DNA]</scope>
    <source>
        <strain evidence="1 2">Q85</strain>
    </source>
</reference>
<dbReference type="RefSeq" id="WP_267665713.1">
    <property type="nucleotide sequence ID" value="NZ_JAODIX010000084.1"/>
</dbReference>
<accession>A0ABD5YJH4</accession>
<proteinExistence type="predicted"/>
<sequence length="57" mass="6219">MSTSSSDCPVCSEPFKKMEEYGEGTSVEVTGPACVKIYSNPDSTDPIDEPVSRVFFH</sequence>